<evidence type="ECO:0000256" key="20">
    <source>
        <dbReference type="ARBA" id="ARBA00033328"/>
    </source>
</evidence>
<evidence type="ECO:0000256" key="6">
    <source>
        <dbReference type="ARBA" id="ARBA00022525"/>
    </source>
</evidence>
<evidence type="ECO:0000313" key="22">
    <source>
        <dbReference type="EMBL" id="MEE6126515.1"/>
    </source>
</evidence>
<evidence type="ECO:0000256" key="5">
    <source>
        <dbReference type="ARBA" id="ARBA00014116"/>
    </source>
</evidence>
<keyword evidence="12" id="KW-0256">Endoplasmic reticulum</keyword>
<name>A0ABU7QVG5_9FLAO</name>
<dbReference type="Proteomes" id="UP001350005">
    <property type="component" value="Unassembled WGS sequence"/>
</dbReference>
<dbReference type="Gene3D" id="3.50.30.30">
    <property type="match status" value="1"/>
</dbReference>
<keyword evidence="10" id="KW-0732">Signal</keyword>
<feature type="domain" description="Peptidase M28" evidence="21">
    <location>
        <begin position="273"/>
        <end position="450"/>
    </location>
</feature>
<evidence type="ECO:0000256" key="11">
    <source>
        <dbReference type="ARBA" id="ARBA00022801"/>
    </source>
</evidence>
<evidence type="ECO:0000256" key="19">
    <source>
        <dbReference type="ARBA" id="ARBA00025833"/>
    </source>
</evidence>
<keyword evidence="14" id="KW-0333">Golgi apparatus</keyword>
<keyword evidence="18" id="KW-0458">Lysosome</keyword>
<evidence type="ECO:0000256" key="7">
    <source>
        <dbReference type="ARBA" id="ARBA00022645"/>
    </source>
</evidence>
<evidence type="ECO:0000256" key="2">
    <source>
        <dbReference type="ARBA" id="ARBA00004371"/>
    </source>
</evidence>
<proteinExistence type="predicted"/>
<comment type="subcellular location">
    <subcellularLocation>
        <location evidence="1">Endoplasmic reticulum</location>
    </subcellularLocation>
    <subcellularLocation>
        <location evidence="3">Golgi apparatus</location>
    </subcellularLocation>
    <subcellularLocation>
        <location evidence="2">Lysosome</location>
    </subcellularLocation>
    <subcellularLocation>
        <location evidence="4">Secreted</location>
    </subcellularLocation>
</comment>
<keyword evidence="15" id="KW-0482">Metalloprotease</keyword>
<comment type="caution">
    <text evidence="22">The sequence shown here is derived from an EMBL/GenBank/DDBJ whole genome shotgun (WGS) entry which is preliminary data.</text>
</comment>
<keyword evidence="6" id="KW-0964">Secreted</keyword>
<dbReference type="InterPro" id="IPR007484">
    <property type="entry name" value="Peptidase_M28"/>
</dbReference>
<dbReference type="EMBL" id="JAZGJU010000006">
    <property type="protein sequence ID" value="MEE6126515.1"/>
    <property type="molecule type" value="Genomic_DNA"/>
</dbReference>
<evidence type="ECO:0000256" key="9">
    <source>
        <dbReference type="ARBA" id="ARBA00022723"/>
    </source>
</evidence>
<dbReference type="RefSeq" id="WP_241310247.1">
    <property type="nucleotide sequence ID" value="NZ_JAKYXJ010000007.1"/>
</dbReference>
<keyword evidence="8" id="KW-0645">Protease</keyword>
<evidence type="ECO:0000256" key="16">
    <source>
        <dbReference type="ARBA" id="ARBA00023145"/>
    </source>
</evidence>
<dbReference type="SUPFAM" id="SSF53187">
    <property type="entry name" value="Zn-dependent exopeptidases"/>
    <property type="match status" value="1"/>
</dbReference>
<gene>
    <name evidence="22" type="ORF">V2E39_03835</name>
</gene>
<keyword evidence="7" id="KW-0121">Carboxypeptidase</keyword>
<reference evidence="22 23" key="1">
    <citation type="submission" date="2024-01" db="EMBL/GenBank/DDBJ databases">
        <title>Whole genome of Chryseobacterium arthrosphaerae NNCa 2741.</title>
        <authorList>
            <person name="Boriskina E.V."/>
            <person name="Gordinskaya N.A."/>
            <person name="Kropotov V.S."/>
            <person name="Alekseeva A.E."/>
            <person name="Makhova M.A."/>
            <person name="Kryazhev D.V."/>
            <person name="Shkurkina I.S."/>
        </authorList>
    </citation>
    <scope>NUCLEOTIDE SEQUENCE [LARGE SCALE GENOMIC DNA]</scope>
    <source>
        <strain evidence="22 23">NNCa 2741</strain>
    </source>
</reference>
<keyword evidence="23" id="KW-1185">Reference proteome</keyword>
<evidence type="ECO:0000313" key="23">
    <source>
        <dbReference type="Proteomes" id="UP001350005"/>
    </source>
</evidence>
<protein>
    <recommendedName>
        <fullName evidence="5">Carboxypeptidase Q</fullName>
    </recommendedName>
    <alternativeName>
        <fullName evidence="20">Plasma glutamate carboxypeptidase</fullName>
    </alternativeName>
</protein>
<evidence type="ECO:0000256" key="1">
    <source>
        <dbReference type="ARBA" id="ARBA00004240"/>
    </source>
</evidence>
<evidence type="ECO:0000256" key="4">
    <source>
        <dbReference type="ARBA" id="ARBA00004613"/>
    </source>
</evidence>
<evidence type="ECO:0000256" key="3">
    <source>
        <dbReference type="ARBA" id="ARBA00004555"/>
    </source>
</evidence>
<accession>A0ABU7QVG5</accession>
<dbReference type="PANTHER" id="PTHR12053">
    <property type="entry name" value="PROTEASE FAMILY M28 PLASMA GLUTAMATE CARBOXYPEPTIDASE-RELATED"/>
    <property type="match status" value="1"/>
</dbReference>
<dbReference type="InterPro" id="IPR039866">
    <property type="entry name" value="CPQ"/>
</dbReference>
<evidence type="ECO:0000256" key="10">
    <source>
        <dbReference type="ARBA" id="ARBA00022729"/>
    </source>
</evidence>
<dbReference type="Gene3D" id="3.40.630.10">
    <property type="entry name" value="Zn peptidases"/>
    <property type="match status" value="1"/>
</dbReference>
<keyword evidence="9" id="KW-0479">Metal-binding</keyword>
<evidence type="ECO:0000256" key="18">
    <source>
        <dbReference type="ARBA" id="ARBA00023228"/>
    </source>
</evidence>
<evidence type="ECO:0000256" key="14">
    <source>
        <dbReference type="ARBA" id="ARBA00023034"/>
    </source>
</evidence>
<evidence type="ECO:0000256" key="8">
    <source>
        <dbReference type="ARBA" id="ARBA00022670"/>
    </source>
</evidence>
<comment type="subunit">
    <text evidence="19">Homodimer. The monomeric form is inactive while the homodimer is active.</text>
</comment>
<organism evidence="22 23">
    <name type="scientific">Chryseobacterium arthrosphaerae</name>
    <dbReference type="NCBI Taxonomy" id="651561"/>
    <lineage>
        <taxon>Bacteria</taxon>
        <taxon>Pseudomonadati</taxon>
        <taxon>Bacteroidota</taxon>
        <taxon>Flavobacteriia</taxon>
        <taxon>Flavobacteriales</taxon>
        <taxon>Weeksellaceae</taxon>
        <taxon>Chryseobacterium group</taxon>
        <taxon>Chryseobacterium</taxon>
    </lineage>
</organism>
<evidence type="ECO:0000256" key="13">
    <source>
        <dbReference type="ARBA" id="ARBA00022833"/>
    </source>
</evidence>
<keyword evidence="16" id="KW-0865">Zymogen</keyword>
<dbReference type="Pfam" id="PF04389">
    <property type="entry name" value="Peptidase_M28"/>
    <property type="match status" value="1"/>
</dbReference>
<dbReference type="PANTHER" id="PTHR12053:SF3">
    <property type="entry name" value="CARBOXYPEPTIDASE Q"/>
    <property type="match status" value="1"/>
</dbReference>
<evidence type="ECO:0000256" key="17">
    <source>
        <dbReference type="ARBA" id="ARBA00023180"/>
    </source>
</evidence>
<evidence type="ECO:0000259" key="21">
    <source>
        <dbReference type="Pfam" id="PF04389"/>
    </source>
</evidence>
<evidence type="ECO:0000256" key="15">
    <source>
        <dbReference type="ARBA" id="ARBA00023049"/>
    </source>
</evidence>
<keyword evidence="11" id="KW-0378">Hydrolase</keyword>
<evidence type="ECO:0000256" key="12">
    <source>
        <dbReference type="ARBA" id="ARBA00022824"/>
    </source>
</evidence>
<keyword evidence="13" id="KW-0862">Zinc</keyword>
<keyword evidence="17" id="KW-0325">Glycoprotein</keyword>
<sequence length="468" mass="52284">MKKIFIILPLFLSGFLFSQKKIQKKPAGKTAIPVKLNYHDEFRKISDEIMTNGKAYENLGELTKGIGPRFSATPGYAKAVEWAEKKFKEIGINMIWRQEAKAPVWIRGKESLQIKTGNGDWKNIRMLSFGNSEGTGGKDLTGEIVLINSTAELNAMSIGQLKDKIVFVNVPMDPKIINTSDSYLLTAKSKLISASVIAKTGAKALIIRSLTTANDDTPHAKMIYYEPDDKIKIPALSIGTRSADELEKTIKKQKVTAKINMTAESKGDTTNPNIIAEIQGKKDSKVIVLGAQLDSWDIGEGAIDDGTGVAQCIEVLRTLKALGYENNHTIRVVLYANSENGGQGREMYAAYVKKRDEKHIFALGTDAGGYSPRGFSLDMSPQRRRLIFPWKEYFLPYGVYDFDQTEAIQDISPLKKLDIPLAELVVDTQRYFDYHHSEQDTFDKVNKRELLLGAVAMTQMILMVDKNW</sequence>